<dbReference type="SUPFAM" id="SSF56059">
    <property type="entry name" value="Glutathione synthetase ATP-binding domain-like"/>
    <property type="match status" value="1"/>
</dbReference>
<dbReference type="Gene3D" id="3.30.1490.270">
    <property type="match status" value="1"/>
</dbReference>
<gene>
    <name evidence="4" type="ORF">GGD40_006632</name>
</gene>
<dbReference type="AlphaFoldDB" id="A0A7Y9WVY9"/>
<sequence>MLSTQSEDPAADDRSNAAPVRTRPVENAAGSTADRARVAESGRYDELRGSAAATEATPPMAHWREFFAQLDGDGPAGLDKRLEILRRRVRDNGITYNVHADARQGATRPWSLDLFPLLITPGDWAGIERGVLQRTRLLNAMLDDLYGPQTILRDALLPPALVTGHPGYVRTMHGVRPAGGTWLHIAAFDLARAPDGEWRLVSQRTQGPSGLGYLLENRLIVSGLFPQPFHDLRVQRLAASYRALLQSMQDMSPAGRNSRIVLLTPGPLSETYFEHAYLARYLGLTLVEGSDLSARDNRLYLKTLQGLEPVHGVLGRLDDDYLDPLELRPDSALGVPGLLQAMRAGNLLLANAPGAGFLESPGMLGFLPGLAERLLGEPLLLSSVPTWWCGEQLAFDEAMPQLAQSVIKPTYPPGVQGGERFEPVIGGTLSAAMLDTWRARIAAQPDNYTVQSWLPFSQAPTWRSRDADTGPAHERIVPCSATLRVFVISDGPGAWRVLPGGLTRIASPDRLSNVSMQRGGSSVDTWVMTEGAVDATTMLREHLGPDDLLKRSRTISSRAAENLFWLGRYTERSVNIARLARAALDRLGAEVDDDSTAQVLVLDALCRENRMIPADTPPASHSPREFERALSAALLRTDDGLTSVAFCLQGMCGTAAAIRERLSREQWRLIADALGQFDESGRTASGARGWSSHEALRALERLNIHLGAITGAQTDHMTRDDGWRLLSIGRQIDRLEFLGGVLATAFGTGAVHEHDGFELVLELFDSAITYRSQFQRHFDIAPLLDLLVLDADNPRSLAWVAQTLRGRLSKVERSERHELSDLARIVPEIAAWPLRELCEPGQDGLYRPLLDRLTACRDALWKLSERIGERYFSHVREAETTLWG</sequence>
<evidence type="ECO:0000259" key="3">
    <source>
        <dbReference type="Pfam" id="PF14403"/>
    </source>
</evidence>
<protein>
    <submittedName>
        <fullName evidence="4">Putative circularly permuted ATP-grasp superfamily protein/putative alpha-E superfamily protein</fullName>
    </submittedName>
</protein>
<proteinExistence type="predicted"/>
<dbReference type="InterPro" id="IPR007296">
    <property type="entry name" value="DUF403"/>
</dbReference>
<dbReference type="PANTHER" id="PTHR34595:SF2">
    <property type="entry name" value="BLR2978 PROTEIN"/>
    <property type="match status" value="1"/>
</dbReference>
<dbReference type="Pfam" id="PF04168">
    <property type="entry name" value="Alpha-E"/>
    <property type="match status" value="1"/>
</dbReference>
<keyword evidence="5" id="KW-1185">Reference proteome</keyword>
<reference evidence="4 5" key="1">
    <citation type="submission" date="2020-07" db="EMBL/GenBank/DDBJ databases">
        <title>Exploring microbial biodiversity for novel pathways involved in the catabolism of aromatic compounds derived from lignin.</title>
        <authorList>
            <person name="Elkins J."/>
        </authorList>
    </citation>
    <scope>NUCLEOTIDE SEQUENCE [LARGE SCALE GENOMIC DNA]</scope>
    <source>
        <strain evidence="4 5">H2C3C</strain>
    </source>
</reference>
<dbReference type="InterPro" id="IPR025841">
    <property type="entry name" value="CP_ATPgrasp_2"/>
</dbReference>
<dbReference type="PANTHER" id="PTHR34595">
    <property type="entry name" value="BLR5612 PROTEIN"/>
    <property type="match status" value="1"/>
</dbReference>
<evidence type="ECO:0000313" key="4">
    <source>
        <dbReference type="EMBL" id="NYH27061.1"/>
    </source>
</evidence>
<dbReference type="Proteomes" id="UP000540929">
    <property type="component" value="Unassembled WGS sequence"/>
</dbReference>
<dbReference type="InterPro" id="IPR051680">
    <property type="entry name" value="ATP-dep_Glu-Cys_Ligase-2"/>
</dbReference>
<dbReference type="RefSeq" id="WP_373565389.1">
    <property type="nucleotide sequence ID" value="NZ_JACCAS010000002.1"/>
</dbReference>
<dbReference type="Gene3D" id="3.40.50.11290">
    <property type="match status" value="1"/>
</dbReference>
<evidence type="ECO:0000256" key="1">
    <source>
        <dbReference type="SAM" id="MobiDB-lite"/>
    </source>
</evidence>
<feature type="region of interest" description="Disordered" evidence="1">
    <location>
        <begin position="1"/>
        <end position="55"/>
    </location>
</feature>
<feature type="domain" description="Circularly permuted ATP-grasp type 2" evidence="3">
    <location>
        <begin position="116"/>
        <end position="506"/>
    </location>
</feature>
<name>A0A7Y9WVY9_9BURK</name>
<evidence type="ECO:0000259" key="2">
    <source>
        <dbReference type="Pfam" id="PF04168"/>
    </source>
</evidence>
<dbReference type="EMBL" id="JACCAS010000002">
    <property type="protein sequence ID" value="NYH27061.1"/>
    <property type="molecule type" value="Genomic_DNA"/>
</dbReference>
<comment type="caution">
    <text evidence="4">The sequence shown here is derived from an EMBL/GenBank/DDBJ whole genome shotgun (WGS) entry which is preliminary data.</text>
</comment>
<evidence type="ECO:0000313" key="5">
    <source>
        <dbReference type="Proteomes" id="UP000540929"/>
    </source>
</evidence>
<feature type="domain" description="DUF403" evidence="2">
    <location>
        <begin position="556"/>
        <end position="872"/>
    </location>
</feature>
<accession>A0A7Y9WVY9</accession>
<feature type="compositionally biased region" description="Basic and acidic residues" evidence="1">
    <location>
        <begin position="34"/>
        <end position="48"/>
    </location>
</feature>
<organism evidence="4 5">
    <name type="scientific">Paraburkholderia bryophila</name>
    <dbReference type="NCBI Taxonomy" id="420952"/>
    <lineage>
        <taxon>Bacteria</taxon>
        <taxon>Pseudomonadati</taxon>
        <taxon>Pseudomonadota</taxon>
        <taxon>Betaproteobacteria</taxon>
        <taxon>Burkholderiales</taxon>
        <taxon>Burkholderiaceae</taxon>
        <taxon>Paraburkholderia</taxon>
    </lineage>
</organism>
<dbReference type="Pfam" id="PF14403">
    <property type="entry name" value="CP_ATPgrasp_2"/>
    <property type="match status" value="1"/>
</dbReference>